<dbReference type="GO" id="GO:0004315">
    <property type="term" value="F:3-oxoacyl-[acyl-carrier-protein] synthase activity"/>
    <property type="evidence" value="ECO:0007669"/>
    <property type="project" value="InterPro"/>
</dbReference>
<dbReference type="CDD" id="cd05195">
    <property type="entry name" value="enoyl_red"/>
    <property type="match status" value="1"/>
</dbReference>
<evidence type="ECO:0000256" key="9">
    <source>
        <dbReference type="SAM" id="MobiDB-lite"/>
    </source>
</evidence>
<keyword evidence="1" id="KW-0596">Phosphopantetheine</keyword>
<dbReference type="GO" id="GO:0044550">
    <property type="term" value="P:secondary metabolite biosynthetic process"/>
    <property type="evidence" value="ECO:0007669"/>
    <property type="project" value="UniProtKB-ARBA"/>
</dbReference>
<dbReference type="SMART" id="SM00825">
    <property type="entry name" value="PKS_KS"/>
    <property type="match status" value="1"/>
</dbReference>
<evidence type="ECO:0000256" key="8">
    <source>
        <dbReference type="PROSITE-ProRule" id="PRU01363"/>
    </source>
</evidence>
<dbReference type="PROSITE" id="PS50075">
    <property type="entry name" value="CARRIER"/>
    <property type="match status" value="1"/>
</dbReference>
<dbReference type="InterPro" id="IPR001227">
    <property type="entry name" value="Ac_transferase_dom_sf"/>
</dbReference>
<dbReference type="SUPFAM" id="SSF50129">
    <property type="entry name" value="GroES-like"/>
    <property type="match status" value="1"/>
</dbReference>
<keyword evidence="6" id="KW-0511">Multifunctional enzyme</keyword>
<dbReference type="Gene3D" id="3.40.50.720">
    <property type="entry name" value="NAD(P)-binding Rossmann-like Domain"/>
    <property type="match status" value="1"/>
</dbReference>
<dbReference type="PANTHER" id="PTHR43775:SF50">
    <property type="entry name" value="HIGHLY REDUCING POLYKETIDE SYNTHASE SRDA"/>
    <property type="match status" value="1"/>
</dbReference>
<evidence type="ECO:0000313" key="13">
    <source>
        <dbReference type="EMBL" id="CAD6441950.1"/>
    </source>
</evidence>
<dbReference type="InterPro" id="IPR016039">
    <property type="entry name" value="Thiolase-like"/>
</dbReference>
<organism evidence="13 14">
    <name type="scientific">Sclerotinia trifoliorum</name>
    <dbReference type="NCBI Taxonomy" id="28548"/>
    <lineage>
        <taxon>Eukaryota</taxon>
        <taxon>Fungi</taxon>
        <taxon>Dikarya</taxon>
        <taxon>Ascomycota</taxon>
        <taxon>Pezizomycotina</taxon>
        <taxon>Leotiomycetes</taxon>
        <taxon>Helotiales</taxon>
        <taxon>Sclerotiniaceae</taxon>
        <taxon>Sclerotinia</taxon>
    </lineage>
</organism>
<feature type="domain" description="PKS/mFAS DH" evidence="12">
    <location>
        <begin position="943"/>
        <end position="1243"/>
    </location>
</feature>
<protein>
    <submittedName>
        <fullName evidence="13">228653fb-a531-47f2-9fd6-a60750073651</fullName>
    </submittedName>
</protein>
<dbReference type="InterPro" id="IPR009081">
    <property type="entry name" value="PP-bd_ACP"/>
</dbReference>
<reference evidence="13" key="1">
    <citation type="submission" date="2020-10" db="EMBL/GenBank/DDBJ databases">
        <authorList>
            <person name="Kusch S."/>
        </authorList>
    </citation>
    <scope>NUCLEOTIDE SEQUENCE</scope>
    <source>
        <strain evidence="13">SwB9</strain>
    </source>
</reference>
<evidence type="ECO:0000256" key="1">
    <source>
        <dbReference type="ARBA" id="ARBA00022450"/>
    </source>
</evidence>
<dbReference type="InterPro" id="IPR036291">
    <property type="entry name" value="NAD(P)-bd_dom_sf"/>
</dbReference>
<dbReference type="InterPro" id="IPR032821">
    <property type="entry name" value="PKS_assoc"/>
</dbReference>
<keyword evidence="3" id="KW-0808">Transferase</keyword>
<keyword evidence="4" id="KW-0521">NADP</keyword>
<evidence type="ECO:0000256" key="6">
    <source>
        <dbReference type="ARBA" id="ARBA00023268"/>
    </source>
</evidence>
<dbReference type="InterPro" id="IPR018201">
    <property type="entry name" value="Ketoacyl_synth_AS"/>
</dbReference>
<name>A0A8H2VPC1_9HELO</name>
<dbReference type="PROSITE" id="PS00606">
    <property type="entry name" value="KS3_1"/>
    <property type="match status" value="1"/>
</dbReference>
<dbReference type="CDD" id="cd00833">
    <property type="entry name" value="PKS"/>
    <property type="match status" value="1"/>
</dbReference>
<dbReference type="InterPro" id="IPR020841">
    <property type="entry name" value="PKS_Beta-ketoAc_synthase_dom"/>
</dbReference>
<evidence type="ECO:0000256" key="4">
    <source>
        <dbReference type="ARBA" id="ARBA00022857"/>
    </source>
</evidence>
<dbReference type="GO" id="GO:0004312">
    <property type="term" value="F:fatty acid synthase activity"/>
    <property type="evidence" value="ECO:0007669"/>
    <property type="project" value="TreeGrafter"/>
</dbReference>
<dbReference type="Pfam" id="PF14765">
    <property type="entry name" value="PS-DH"/>
    <property type="match status" value="1"/>
</dbReference>
<keyword evidence="14" id="KW-1185">Reference proteome</keyword>
<dbReference type="SMART" id="SM00827">
    <property type="entry name" value="PKS_AT"/>
    <property type="match status" value="1"/>
</dbReference>
<feature type="domain" description="Ketosynthase family 3 (KS3)" evidence="11">
    <location>
        <begin position="25"/>
        <end position="448"/>
    </location>
</feature>
<dbReference type="GO" id="GO:0006633">
    <property type="term" value="P:fatty acid biosynthetic process"/>
    <property type="evidence" value="ECO:0007669"/>
    <property type="project" value="InterPro"/>
</dbReference>
<dbReference type="InterPro" id="IPR057326">
    <property type="entry name" value="KR_dom"/>
</dbReference>
<dbReference type="SUPFAM" id="SSF53901">
    <property type="entry name" value="Thiolase-like"/>
    <property type="match status" value="1"/>
</dbReference>
<dbReference type="Pfam" id="PF00109">
    <property type="entry name" value="ketoacyl-synt"/>
    <property type="match status" value="1"/>
</dbReference>
<dbReference type="PANTHER" id="PTHR43775">
    <property type="entry name" value="FATTY ACID SYNTHASE"/>
    <property type="match status" value="1"/>
</dbReference>
<keyword evidence="5" id="KW-0560">Oxidoreductase</keyword>
<dbReference type="PROSITE" id="PS52019">
    <property type="entry name" value="PKS_MFAS_DH"/>
    <property type="match status" value="1"/>
</dbReference>
<dbReference type="Gene3D" id="3.90.180.10">
    <property type="entry name" value="Medium-chain alcohol dehydrogenases, catalytic domain"/>
    <property type="match status" value="1"/>
</dbReference>
<dbReference type="SMART" id="SM00829">
    <property type="entry name" value="PKS_ER"/>
    <property type="match status" value="1"/>
</dbReference>
<dbReference type="Gene3D" id="3.10.129.110">
    <property type="entry name" value="Polyketide synthase dehydratase"/>
    <property type="match status" value="1"/>
</dbReference>
<evidence type="ECO:0000256" key="7">
    <source>
        <dbReference type="ARBA" id="ARBA00023315"/>
    </source>
</evidence>
<dbReference type="OrthoDB" id="329835at2759"/>
<dbReference type="Pfam" id="PF21089">
    <property type="entry name" value="PKS_DH_N"/>
    <property type="match status" value="1"/>
</dbReference>
<dbReference type="SUPFAM" id="SSF55048">
    <property type="entry name" value="Probable ACP-binding domain of malonyl-CoA ACP transacylase"/>
    <property type="match status" value="1"/>
</dbReference>
<dbReference type="SUPFAM" id="SSF52151">
    <property type="entry name" value="FabD/lysophospholipase-like"/>
    <property type="match status" value="1"/>
</dbReference>
<dbReference type="FunFam" id="3.40.50.720:FF:000209">
    <property type="entry name" value="Polyketide synthase Pks12"/>
    <property type="match status" value="1"/>
</dbReference>
<sequence length="2392" mass="262984">MPPNTDTNGLPNQDNRNDAHEEHSSSLIAIIGIGCRLPGGAQSPSQLWDLLIEQRSGWSQIPASRFNSQGFYNPNKEHSGTITTTGGFFLDNDIRLFDNSFFGINNLEAKYMDPQQKQVLEVVYECLESAGLPIEKVSGADIGCYIANFTTDYTTIQSKDPDSYHRYGATGMEPSILANRVSHVFNLKGPSCTINTACSSSLYSLHQACTALEAGECEAAIVAGANLIQTPEMQIGVVKLGVVSPTSTSHTFDTAADGYGRGEAVGALLVKRLSDAVRDGDAIRAVIRGTAVNSNGKTPGITLPSADGQEAVIRKAYLKAGLPLDATDYIEAHGTGTPVGDPIEIEAISRALQHRSGRPILVGSVKTNLGHSEAVSGISSVIKVILSLEKGLIPPTIGIKNINPALRLEERNVSVVTGPIILPLRVPIRASINSFGYGGANSHAILESAQEYYPNTSTHNNSDDNKSRKTYLLPFSAHSEISMKGWLQLLASQRSTVRIEDLAYTLGCRRSKLSSRGFILAQKDNLDYALDVANLETLAGPPKTSIFQFAFIFTGQGAQWPQMGKELIEEIPGFRQTIRDLDGFLAKLGNAPPWKIYKEIMETDQTSRISHSYISQTVCTAIQIATVLLMKEWGIEPSATVGHSSGEIAAAFASGNLTAEEAIIIAYCRGIAVSQNCKRGAMIAVGLGQDTTNAEISRLELCGQIRVACINSPNSVTVSGDLEAINQIMDTLQATGTFVRRLKTDGNAYHSHHMASLTQNYEDLLLEAGLFLQPGKATSLSAPIKMISSVTGQPVDAERLRSRTYWCDNLESPVLFQGAIQVLMKGNEYHLIEIGPHPALELPIKDIRDKLRLQQNQMLYSSTLTRHKNSIECILRLMGYLYIGGREIPFEKINDTCGTARSTTGRGCKFIHDLPTYRWNHESLNWVEPRISIEYRNRKHPRHDLLGSRIPGGSGETASWRNLLRVDIVPWLKDHKLGKSAVFPAAGYIAMAAEAIQQLQALPPKDDSVMSFRDLKFIKMLELLDEHEIFTEMRKASISEITESGTWWHLNISSFNAGTSIVHMKGLVAIRSTAYPFNSKVTALDEHLEKQSPRSWYNTLAKAGLNFGPKFQSMLEVYHNPAKDCYQTVSKTRLLHTAGTDYESTYTIHPITIDTLLQTAITSSSAGLYANLRGKIPVSISHMEIRQDAAKHDTSDICTINADSEVVGFGPIKYNVELHDHFGKVLIYISNGRAISYEEGSDASNDKDSQPITQTIWKPDISLLSHHDKAAFARYIKQFPLNSEVTNPSARELAAVLNLIAHQNPNLRVLDLHGTWDYDNNRQQSLLQLYSEPNQLKGFREYFEGIIDSCGKFVAREVNVSQVGSLKFGELHKIDDEKSFNVMILPKCTRETISDTRKNLQQCLKHLSSTSTVIFASNQAIDTRNLELPEFSFITSIPTGPLDSVIVARRRDAVASGNEKGREIIYVTRSCTVQRSFDSALRDRLSTIHGYNISLISFEDVSADNILPNAVIISTIELQQPILRELSEDELSRLKILTDNASEILWVTCGGLSNSKSPDFALSQGFFRSLGVEQPSLKLFLLDLEDIENDIDTALRHTVTVFVQAMENSKPDFEYIQHEGALYCGRFFLNTELTERFQQAQTGHLTSTALKDAGAVQISIDSTGQLDSLHFIQHMKRDATLRPDYVEVEVRVVGMNAKDPYALKGRVDTKNSTCSCEFTGVVVRAGSLVDDLVPGDSVVVMAPGHLSNYERVPYWACCKLRPNEPFEFMSTIPLAFSTAIYALRHRANLQKDESVLIHSAAGGVGIAAIQIAQQIGSEIFATVGSERKRKFLIDSFGLKDDHIFNSRDSSFVAGILKSTAGKGVDVILNSLVGELLQEGWRACANFGRFIELGKRDIVDGGKLDMAQFERNVTFSAFDLGNLFYSDNKRHNNTWRSLLQESVQLYRDGKIWQDAPLKTFDASQVVQAFNYFSLGTRIGKIAISFQNPNSMIKLAPLKFKAKIDPTKSYLLVGCLGGLGQSLARWMFQRGARKFVFLGRSGLAKKEAKLLVANIEQAGGQVSVVRGDVAVLADVESAIAHIEGPIGGVVQSAMALDEALFTQMTWKRWHTSINPKVNGTWNLHKSLAGKEIDLDFFLMMSSIAGTIGTATETSYCASNSFLDSFAGYRRGQGLKATSIALGMISEIGYMHEHPEIEAGLLRQGLHPITEDEFLQIVDLALTTPEAEDTKPFNSDQILTGLAVTGIKKIRNMGFESSSPSRIFDDPRALFLANDIIGQGTTSVEETSNSLLPPSVAAALAAHKNDPSHEALLKAITTVLVNNLSNAILMETDKLDINMHFGVFGLDSMLAAELRQFIFRSLEVDIKFTVLLATNTTVASLAGLIVQKLVEKNKL</sequence>
<keyword evidence="2" id="KW-0597">Phosphoprotein</keyword>
<evidence type="ECO:0000259" key="12">
    <source>
        <dbReference type="PROSITE" id="PS52019"/>
    </source>
</evidence>
<dbReference type="GO" id="GO:1901336">
    <property type="term" value="P:lactone biosynthetic process"/>
    <property type="evidence" value="ECO:0007669"/>
    <property type="project" value="UniProtKB-ARBA"/>
</dbReference>
<dbReference type="SMART" id="SM00822">
    <property type="entry name" value="PKS_KR"/>
    <property type="match status" value="1"/>
</dbReference>
<dbReference type="InterPro" id="IPR014030">
    <property type="entry name" value="Ketoacyl_synth_N"/>
</dbReference>
<feature type="region of interest" description="Disordered" evidence="9">
    <location>
        <begin position="1"/>
        <end position="21"/>
    </location>
</feature>
<dbReference type="SMART" id="SM00826">
    <property type="entry name" value="PKS_DH"/>
    <property type="match status" value="1"/>
</dbReference>
<dbReference type="InterPro" id="IPR014043">
    <property type="entry name" value="Acyl_transferase_dom"/>
</dbReference>
<dbReference type="InterPro" id="IPR013968">
    <property type="entry name" value="PKS_KR"/>
</dbReference>
<dbReference type="InterPro" id="IPR050091">
    <property type="entry name" value="PKS_NRPS_Biosynth_Enz"/>
</dbReference>
<gene>
    <name evidence="13" type="ORF">SCLTRI_LOCUS1742</name>
</gene>
<dbReference type="Proteomes" id="UP000624404">
    <property type="component" value="Unassembled WGS sequence"/>
</dbReference>
<dbReference type="Pfam" id="PF23297">
    <property type="entry name" value="ACP_SdgA_C"/>
    <property type="match status" value="1"/>
</dbReference>
<dbReference type="Pfam" id="PF00698">
    <property type="entry name" value="Acyl_transf_1"/>
    <property type="match status" value="1"/>
</dbReference>
<comment type="caution">
    <text evidence="13">The sequence shown here is derived from an EMBL/GenBank/DDBJ whole genome shotgun (WGS) entry which is preliminary data.</text>
</comment>
<dbReference type="EMBL" id="CAJHIA010000007">
    <property type="protein sequence ID" value="CAD6441950.1"/>
    <property type="molecule type" value="Genomic_DNA"/>
</dbReference>
<dbReference type="PROSITE" id="PS52004">
    <property type="entry name" value="KS3_2"/>
    <property type="match status" value="1"/>
</dbReference>
<feature type="active site" description="Proton donor; for dehydratase activity" evidence="8">
    <location>
        <position position="1154"/>
    </location>
</feature>
<accession>A0A8H2VPC1</accession>
<dbReference type="Gene3D" id="1.10.1200.10">
    <property type="entry name" value="ACP-like"/>
    <property type="match status" value="1"/>
</dbReference>
<dbReference type="InterPro" id="IPR049551">
    <property type="entry name" value="PKS_DH_C"/>
</dbReference>
<feature type="domain" description="Carrier" evidence="10">
    <location>
        <begin position="2304"/>
        <end position="2386"/>
    </location>
</feature>
<dbReference type="SUPFAM" id="SSF51735">
    <property type="entry name" value="NAD(P)-binding Rossmann-fold domains"/>
    <property type="match status" value="2"/>
</dbReference>
<dbReference type="InterPro" id="IPR049900">
    <property type="entry name" value="PKS_mFAS_DH"/>
</dbReference>
<evidence type="ECO:0000256" key="5">
    <source>
        <dbReference type="ARBA" id="ARBA00023002"/>
    </source>
</evidence>
<dbReference type="GO" id="GO:0016491">
    <property type="term" value="F:oxidoreductase activity"/>
    <property type="evidence" value="ECO:0007669"/>
    <property type="project" value="UniProtKB-KW"/>
</dbReference>
<dbReference type="InterPro" id="IPR042104">
    <property type="entry name" value="PKS_dehydratase_sf"/>
</dbReference>
<dbReference type="InterPro" id="IPR020807">
    <property type="entry name" value="PKS_DH"/>
</dbReference>
<dbReference type="InterPro" id="IPR016036">
    <property type="entry name" value="Malonyl_transacylase_ACP-bd"/>
</dbReference>
<dbReference type="InterPro" id="IPR049552">
    <property type="entry name" value="PKS_DH_N"/>
</dbReference>
<dbReference type="InterPro" id="IPR013149">
    <property type="entry name" value="ADH-like_C"/>
</dbReference>
<dbReference type="Gene3D" id="3.40.366.10">
    <property type="entry name" value="Malonyl-Coenzyme A Acyl Carrier Protein, domain 2"/>
    <property type="match status" value="1"/>
</dbReference>
<dbReference type="Pfam" id="PF16197">
    <property type="entry name" value="KAsynt_C_assoc"/>
    <property type="match status" value="1"/>
</dbReference>
<dbReference type="Pfam" id="PF08659">
    <property type="entry name" value="KR"/>
    <property type="match status" value="1"/>
</dbReference>
<dbReference type="SUPFAM" id="SSF47336">
    <property type="entry name" value="ACP-like"/>
    <property type="match status" value="1"/>
</dbReference>
<keyword evidence="7" id="KW-0012">Acyltransferase</keyword>
<evidence type="ECO:0000256" key="2">
    <source>
        <dbReference type="ARBA" id="ARBA00022553"/>
    </source>
</evidence>
<dbReference type="InterPro" id="IPR014031">
    <property type="entry name" value="Ketoacyl_synth_C"/>
</dbReference>
<dbReference type="InterPro" id="IPR016035">
    <property type="entry name" value="Acyl_Trfase/lysoPLipase"/>
</dbReference>
<evidence type="ECO:0000313" key="14">
    <source>
        <dbReference type="Proteomes" id="UP000624404"/>
    </source>
</evidence>
<evidence type="ECO:0000259" key="10">
    <source>
        <dbReference type="PROSITE" id="PS50075"/>
    </source>
</evidence>
<dbReference type="Pfam" id="PF00107">
    <property type="entry name" value="ADH_zinc_N"/>
    <property type="match status" value="1"/>
</dbReference>
<dbReference type="InterPro" id="IPR056501">
    <property type="entry name" value="NAD-bd_HRPKS_sdrA"/>
</dbReference>
<dbReference type="InterPro" id="IPR036736">
    <property type="entry name" value="ACP-like_sf"/>
</dbReference>
<feature type="region of interest" description="C-terminal hotdog fold" evidence="8">
    <location>
        <begin position="1088"/>
        <end position="1243"/>
    </location>
</feature>
<proteinExistence type="predicted"/>
<feature type="active site" description="Proton acceptor; for dehydratase activity" evidence="8">
    <location>
        <position position="975"/>
    </location>
</feature>
<feature type="region of interest" description="N-terminal hotdog fold" evidence="8">
    <location>
        <begin position="943"/>
        <end position="1075"/>
    </location>
</feature>
<dbReference type="InterPro" id="IPR020843">
    <property type="entry name" value="ER"/>
</dbReference>
<feature type="compositionally biased region" description="Polar residues" evidence="9">
    <location>
        <begin position="1"/>
        <end position="14"/>
    </location>
</feature>
<dbReference type="Pfam" id="PF23114">
    <property type="entry name" value="NAD-bd_HRPKS_sdrA"/>
    <property type="match status" value="1"/>
</dbReference>
<dbReference type="InterPro" id="IPR011032">
    <property type="entry name" value="GroES-like_sf"/>
</dbReference>
<evidence type="ECO:0000259" key="11">
    <source>
        <dbReference type="PROSITE" id="PS52004"/>
    </source>
</evidence>
<dbReference type="Gene3D" id="3.40.47.10">
    <property type="match status" value="1"/>
</dbReference>
<dbReference type="Pfam" id="PF02801">
    <property type="entry name" value="Ketoacyl-synt_C"/>
    <property type="match status" value="1"/>
</dbReference>
<evidence type="ECO:0000256" key="3">
    <source>
        <dbReference type="ARBA" id="ARBA00022679"/>
    </source>
</evidence>